<sequence>MNTDPSTNVVVFEVRRPEGLMTFPAAGRAEDDSCVQRAWASLSARENTAPIDVTRIYSEWQPSASDMSFLEASFPKATLSYSFERPEPDGWPAAFKRVAQEILASQQARSQQEQGGPAESPPSPSDRNR</sequence>
<dbReference type="AlphaFoldDB" id="A0AAE3T1F6"/>
<dbReference type="EMBL" id="JAQIPB010000007">
    <property type="protein sequence ID" value="MDA7417936.1"/>
    <property type="molecule type" value="Genomic_DNA"/>
</dbReference>
<dbReference type="RefSeq" id="WP_271429167.1">
    <property type="nucleotide sequence ID" value="NZ_JAQIPB010000007.1"/>
</dbReference>
<feature type="region of interest" description="Disordered" evidence="1">
    <location>
        <begin position="104"/>
        <end position="129"/>
    </location>
</feature>
<reference evidence="2" key="1">
    <citation type="submission" date="2023-01" db="EMBL/GenBank/DDBJ databases">
        <title>Xenophilus mangrovi sp. nov., isolated from soil of Mangrove nature reserve.</title>
        <authorList>
            <person name="Xu S."/>
            <person name="Liu Z."/>
            <person name="Xu Y."/>
        </authorList>
    </citation>
    <scope>NUCLEOTIDE SEQUENCE</scope>
    <source>
        <strain evidence="2">YW8</strain>
    </source>
</reference>
<feature type="compositionally biased region" description="Pro residues" evidence="1">
    <location>
        <begin position="119"/>
        <end position="129"/>
    </location>
</feature>
<evidence type="ECO:0000313" key="2">
    <source>
        <dbReference type="EMBL" id="MDA7417936.1"/>
    </source>
</evidence>
<name>A0AAE3T1F6_9BURK</name>
<protein>
    <submittedName>
        <fullName evidence="2">Uncharacterized protein</fullName>
    </submittedName>
</protein>
<evidence type="ECO:0000313" key="3">
    <source>
        <dbReference type="Proteomes" id="UP001212602"/>
    </source>
</evidence>
<dbReference type="Proteomes" id="UP001212602">
    <property type="component" value="Unassembled WGS sequence"/>
</dbReference>
<accession>A0AAE3T1F6</accession>
<organism evidence="2 3">
    <name type="scientific">Xenophilus arseniciresistens</name>
    <dbReference type="NCBI Taxonomy" id="1283306"/>
    <lineage>
        <taxon>Bacteria</taxon>
        <taxon>Pseudomonadati</taxon>
        <taxon>Pseudomonadota</taxon>
        <taxon>Betaproteobacteria</taxon>
        <taxon>Burkholderiales</taxon>
        <taxon>Comamonadaceae</taxon>
        <taxon>Xenophilus</taxon>
    </lineage>
</organism>
<keyword evidence="3" id="KW-1185">Reference proteome</keyword>
<proteinExistence type="predicted"/>
<comment type="caution">
    <text evidence="2">The sequence shown here is derived from an EMBL/GenBank/DDBJ whole genome shotgun (WGS) entry which is preliminary data.</text>
</comment>
<feature type="compositionally biased region" description="Polar residues" evidence="1">
    <location>
        <begin position="104"/>
        <end position="114"/>
    </location>
</feature>
<evidence type="ECO:0000256" key="1">
    <source>
        <dbReference type="SAM" id="MobiDB-lite"/>
    </source>
</evidence>
<gene>
    <name evidence="2" type="ORF">PGB34_16345</name>
</gene>